<evidence type="ECO:0000313" key="2">
    <source>
        <dbReference type="Proteomes" id="UP000643701"/>
    </source>
</evidence>
<dbReference type="NCBIfam" id="NF033205">
    <property type="entry name" value="IPExxxVDY"/>
    <property type="match status" value="1"/>
</dbReference>
<dbReference type="Proteomes" id="UP000643701">
    <property type="component" value="Unassembled WGS sequence"/>
</dbReference>
<comment type="caution">
    <text evidence="1">The sequence shown here is derived from an EMBL/GenBank/DDBJ whole genome shotgun (WGS) entry which is preliminary data.</text>
</comment>
<dbReference type="InterPro" id="IPR047690">
    <property type="entry name" value="IPExxxVDY_fam"/>
</dbReference>
<proteinExistence type="predicted"/>
<reference evidence="1" key="1">
    <citation type="submission" date="2020-03" db="EMBL/GenBank/DDBJ databases">
        <title>Psychroflexus Maritimus sp. nov., isolate from marine sediment.</title>
        <authorList>
            <person name="Zhong Y.-L."/>
        </authorList>
    </citation>
    <scope>NUCLEOTIDE SEQUENCE</scope>
    <source>
        <strain evidence="1">C1</strain>
    </source>
</reference>
<accession>A0A967AHI2</accession>
<protein>
    <submittedName>
        <fullName evidence="1">IPExxxVDY family protein</fullName>
    </submittedName>
</protein>
<sequence length="160" mass="18554">MPTKLSLDFFEEEKFSLVAINTALPLYRLLFIINKQLEVSFKRLDKDLDFQYKNGQANYAIYSYFSQDYKAKAYVIANKAKLQSFHTLSTGTLFNDAPTQSFTYLLPELKAVDYLLKIEQENELINLKTILSQLKSLDQIATAFQVNQEKIKHPENLIVE</sequence>
<gene>
    <name evidence="1" type="ORF">G7034_10015</name>
</gene>
<keyword evidence="2" id="KW-1185">Reference proteome</keyword>
<evidence type="ECO:0000313" key="1">
    <source>
        <dbReference type="EMBL" id="NGZ90586.1"/>
    </source>
</evidence>
<dbReference type="RefSeq" id="WP_166400822.1">
    <property type="nucleotide sequence ID" value="NZ_JAANAS010000083.1"/>
</dbReference>
<dbReference type="EMBL" id="JAANAS010000083">
    <property type="protein sequence ID" value="NGZ90586.1"/>
    <property type="molecule type" value="Genomic_DNA"/>
</dbReference>
<dbReference type="AlphaFoldDB" id="A0A967AHI2"/>
<name>A0A967AHI2_9FLAO</name>
<organism evidence="1 2">
    <name type="scientific">Psychroflexus maritimus</name>
    <dbReference type="NCBI Taxonomy" id="2714865"/>
    <lineage>
        <taxon>Bacteria</taxon>
        <taxon>Pseudomonadati</taxon>
        <taxon>Bacteroidota</taxon>
        <taxon>Flavobacteriia</taxon>
        <taxon>Flavobacteriales</taxon>
        <taxon>Flavobacteriaceae</taxon>
        <taxon>Psychroflexus</taxon>
    </lineage>
</organism>